<dbReference type="InterPro" id="IPR002557">
    <property type="entry name" value="Chitin-bd_dom"/>
</dbReference>
<dbReference type="AlphaFoldDB" id="A0A1S4G3V5"/>
<feature type="signal peptide" evidence="1">
    <location>
        <begin position="1"/>
        <end position="22"/>
    </location>
</feature>
<sequence>MMPAICLYFGLLLILTSSSVSSFSSRNHYALLRADNGTDTDTFYDSSPLCGTGPLTICIGCQTYKLCSGQPTDDTDSKVRCPVDRPYCESTTGMCSENPDNSIIQCSSGSPDNGTTPETPAFKCTGEGKFPDPLSCGKFYYCSGPGVDGVPTDCPPNYSYNVTSQKCEQTTDACQMIDCSSDYVFNEHPADSQYFYYCKQSAASSLSEIFLFSCGSGAKFDVCSEQCVFKCSSEGLFAKASNPNKYYQCYNDNGTLKFVERSCPVESQIFDEMVQFCIYPVTN</sequence>
<evidence type="ECO:0000313" key="3">
    <source>
        <dbReference type="EMBL" id="EAT32463.1"/>
    </source>
</evidence>
<reference evidence="3" key="1">
    <citation type="submission" date="2005-10" db="EMBL/GenBank/DDBJ databases">
        <authorList>
            <person name="Loftus B.J."/>
            <person name="Nene V.M."/>
            <person name="Hannick L.I."/>
            <person name="Bidwell S."/>
            <person name="Haas B."/>
            <person name="Amedeo P."/>
            <person name="Orvis J."/>
            <person name="Wortman J.R."/>
            <person name="White O.R."/>
            <person name="Salzberg S."/>
            <person name="Shumway M."/>
            <person name="Koo H."/>
            <person name="Zhao Y."/>
            <person name="Holmes M."/>
            <person name="Miller J."/>
            <person name="Schatz M."/>
            <person name="Pop M."/>
            <person name="Pai G."/>
            <person name="Utterback T."/>
            <person name="Rogers Y.-H."/>
            <person name="Kravitz S."/>
            <person name="Fraser C.M."/>
        </authorList>
    </citation>
    <scope>NUCLEOTIDE SEQUENCE</scope>
    <source>
        <strain evidence="3">Liverpool</strain>
    </source>
</reference>
<evidence type="ECO:0000259" key="2">
    <source>
        <dbReference type="PROSITE" id="PS50940"/>
    </source>
</evidence>
<dbReference type="PROSITE" id="PS50940">
    <property type="entry name" value="CHIT_BIND_II"/>
    <property type="match status" value="1"/>
</dbReference>
<evidence type="ECO:0000256" key="1">
    <source>
        <dbReference type="SAM" id="SignalP"/>
    </source>
</evidence>
<feature type="domain" description="Chitin-binding type-2" evidence="2">
    <location>
        <begin position="121"/>
        <end position="176"/>
    </location>
</feature>
<accession>A0A1S4G3V5</accession>
<feature type="chain" id="PRO_5036492525" evidence="1">
    <location>
        <begin position="23"/>
        <end position="283"/>
    </location>
</feature>
<proteinExistence type="predicted"/>
<dbReference type="Gene3D" id="2.170.140.10">
    <property type="entry name" value="Chitin binding domain"/>
    <property type="match status" value="2"/>
</dbReference>
<dbReference type="SUPFAM" id="SSF57625">
    <property type="entry name" value="Invertebrate chitin-binding proteins"/>
    <property type="match status" value="3"/>
</dbReference>
<dbReference type="SMART" id="SM00494">
    <property type="entry name" value="ChtBD2"/>
    <property type="match status" value="3"/>
</dbReference>
<dbReference type="Pfam" id="PF01607">
    <property type="entry name" value="CBM_14"/>
    <property type="match status" value="2"/>
</dbReference>
<organism evidence="3 4">
    <name type="scientific">Aedes aegypti</name>
    <name type="common">Yellowfever mosquito</name>
    <name type="synonym">Culex aegypti</name>
    <dbReference type="NCBI Taxonomy" id="7159"/>
    <lineage>
        <taxon>Eukaryota</taxon>
        <taxon>Metazoa</taxon>
        <taxon>Ecdysozoa</taxon>
        <taxon>Arthropoda</taxon>
        <taxon>Hexapoda</taxon>
        <taxon>Insecta</taxon>
        <taxon>Pterygota</taxon>
        <taxon>Neoptera</taxon>
        <taxon>Endopterygota</taxon>
        <taxon>Diptera</taxon>
        <taxon>Nematocera</taxon>
        <taxon>Culicoidea</taxon>
        <taxon>Culicidae</taxon>
        <taxon>Culicinae</taxon>
        <taxon>Aedini</taxon>
        <taxon>Aedes</taxon>
        <taxon>Stegomyia</taxon>
    </lineage>
</organism>
<evidence type="ECO:0000313" key="4">
    <source>
        <dbReference type="Proteomes" id="UP000682892"/>
    </source>
</evidence>
<dbReference type="OrthoDB" id="6597859at2759"/>
<reference evidence="3" key="3">
    <citation type="submission" date="2012-09" db="EMBL/GenBank/DDBJ databases">
        <authorList>
            <consortium name="VectorBase"/>
        </authorList>
    </citation>
    <scope>NUCLEOTIDE SEQUENCE</scope>
    <source>
        <strain evidence="3">Liverpool</strain>
    </source>
</reference>
<dbReference type="OMA" id="TICIGCQ"/>
<gene>
    <name evidence="3" type="ORF">AaeL_AAEL015254</name>
</gene>
<name>A0A1S4G3V5_AEDAE</name>
<dbReference type="InterPro" id="IPR036508">
    <property type="entry name" value="Chitin-bd_dom_sf"/>
</dbReference>
<dbReference type="GO" id="GO:0005576">
    <property type="term" value="C:extracellular region"/>
    <property type="evidence" value="ECO:0007669"/>
    <property type="project" value="InterPro"/>
</dbReference>
<reference evidence="3" key="2">
    <citation type="journal article" date="2007" name="Science">
        <title>Genome sequence of Aedes aegypti, a major arbovirus vector.</title>
        <authorList>
            <person name="Nene V."/>
            <person name="Wortman J.R."/>
            <person name="Lawson D."/>
            <person name="Haas B."/>
            <person name="Kodira C."/>
            <person name="Tu Z.J."/>
            <person name="Loftus B."/>
            <person name="Xi Z."/>
            <person name="Megy K."/>
            <person name="Grabherr M."/>
            <person name="Ren Q."/>
            <person name="Zdobnov E.M."/>
            <person name="Lobo N.F."/>
            <person name="Campbell K.S."/>
            <person name="Brown S.E."/>
            <person name="Bonaldo M.F."/>
            <person name="Zhu J."/>
            <person name="Sinkins S.P."/>
            <person name="Hogenkamp D.G."/>
            <person name="Amedeo P."/>
            <person name="Arensburger P."/>
            <person name="Atkinson P.W."/>
            <person name="Bidwell S."/>
            <person name="Biedler J."/>
            <person name="Birney E."/>
            <person name="Bruggner R.V."/>
            <person name="Costas J."/>
            <person name="Coy M.R."/>
            <person name="Crabtree J."/>
            <person name="Crawford M."/>
            <person name="Debruyn B."/>
            <person name="Decaprio D."/>
            <person name="Eiglmeier K."/>
            <person name="Eisenstadt E."/>
            <person name="El-Dorry H."/>
            <person name="Gelbart W.M."/>
            <person name="Gomes S.L."/>
            <person name="Hammond M."/>
            <person name="Hannick L.I."/>
            <person name="Hogan J.R."/>
            <person name="Holmes M.H."/>
            <person name="Jaffe D."/>
            <person name="Johnston J.S."/>
            <person name="Kennedy R.C."/>
            <person name="Koo H."/>
            <person name="Kravitz S."/>
            <person name="Kriventseva E.V."/>
            <person name="Kulp D."/>
            <person name="Labutti K."/>
            <person name="Lee E."/>
            <person name="Li S."/>
            <person name="Lovin D.D."/>
            <person name="Mao C."/>
            <person name="Mauceli E."/>
            <person name="Menck C.F."/>
            <person name="Miller J.R."/>
            <person name="Montgomery P."/>
            <person name="Mori A."/>
            <person name="Nascimento A.L."/>
            <person name="Naveira H.F."/>
            <person name="Nusbaum C."/>
            <person name="O'leary S."/>
            <person name="Orvis J."/>
            <person name="Pertea M."/>
            <person name="Quesneville H."/>
            <person name="Reidenbach K.R."/>
            <person name="Rogers Y.H."/>
            <person name="Roth C.W."/>
            <person name="Schneider J.R."/>
            <person name="Schatz M."/>
            <person name="Shumway M."/>
            <person name="Stanke M."/>
            <person name="Stinson E.O."/>
            <person name="Tubio J.M."/>
            <person name="Vanzee J.P."/>
            <person name="Verjovski-Almeida S."/>
            <person name="Werner D."/>
            <person name="White O."/>
            <person name="Wyder S."/>
            <person name="Zeng Q."/>
            <person name="Zhao Q."/>
            <person name="Zhao Y."/>
            <person name="Hill C.A."/>
            <person name="Raikhel A.S."/>
            <person name="Soares M.B."/>
            <person name="Knudson D.L."/>
            <person name="Lee N.H."/>
            <person name="Galagan J."/>
            <person name="Salzberg S.L."/>
            <person name="Paulsen I.T."/>
            <person name="Dimopoulos G."/>
            <person name="Collins F.H."/>
            <person name="Birren B."/>
            <person name="Fraser-Liggett C.M."/>
            <person name="Severson D.W."/>
        </authorList>
    </citation>
    <scope>NUCLEOTIDE SEQUENCE [LARGE SCALE GENOMIC DNA]</scope>
    <source>
        <strain evidence="3">Liverpool</strain>
    </source>
</reference>
<keyword evidence="1" id="KW-0732">Signal</keyword>
<dbReference type="KEGG" id="aag:5579496"/>
<dbReference type="GO" id="GO:0008061">
    <property type="term" value="F:chitin binding"/>
    <property type="evidence" value="ECO:0007669"/>
    <property type="project" value="InterPro"/>
</dbReference>
<dbReference type="EMBL" id="CH899813">
    <property type="protein sequence ID" value="EAT32463.1"/>
    <property type="molecule type" value="Genomic_DNA"/>
</dbReference>
<dbReference type="Proteomes" id="UP000682892">
    <property type="component" value="Unassembled WGS sequence"/>
</dbReference>
<dbReference type="HOGENOM" id="CLU_066078_0_0_1"/>
<protein>
    <submittedName>
        <fullName evidence="3">AAEL015254-PA</fullName>
    </submittedName>
</protein>